<protein>
    <submittedName>
        <fullName evidence="1">Uncharacterized protein</fullName>
    </submittedName>
</protein>
<organism evidence="1 2">
    <name type="scientific">Rhodopirellula islandica</name>
    <dbReference type="NCBI Taxonomy" id="595434"/>
    <lineage>
        <taxon>Bacteria</taxon>
        <taxon>Pseudomonadati</taxon>
        <taxon>Planctomycetota</taxon>
        <taxon>Planctomycetia</taxon>
        <taxon>Pirellulales</taxon>
        <taxon>Pirellulaceae</taxon>
        <taxon>Rhodopirellula</taxon>
    </lineage>
</organism>
<accession>A0A0J1B7U5</accession>
<proteinExistence type="predicted"/>
<sequence length="42" mass="4234">MAQVIVSQGLAASLSVCGTAIAYWAASTNKAAILVGREVGRV</sequence>
<dbReference type="STRING" id="595434.RISK_005714"/>
<dbReference type="Proteomes" id="UP000036367">
    <property type="component" value="Unassembled WGS sequence"/>
</dbReference>
<dbReference type="AlphaFoldDB" id="A0A0J1B7U5"/>
<keyword evidence="2" id="KW-1185">Reference proteome</keyword>
<gene>
    <name evidence="1" type="ORF">RISK_005714</name>
</gene>
<evidence type="ECO:0000313" key="2">
    <source>
        <dbReference type="Proteomes" id="UP000036367"/>
    </source>
</evidence>
<comment type="caution">
    <text evidence="1">The sequence shown here is derived from an EMBL/GenBank/DDBJ whole genome shotgun (WGS) entry which is preliminary data.</text>
</comment>
<dbReference type="EMBL" id="LECT01000044">
    <property type="protein sequence ID" value="KLU02648.1"/>
    <property type="molecule type" value="Genomic_DNA"/>
</dbReference>
<reference evidence="1" key="1">
    <citation type="submission" date="2015-05" db="EMBL/GenBank/DDBJ databases">
        <title>Permanent draft genome of Rhodopirellula islandicus K833.</title>
        <authorList>
            <person name="Kizina J."/>
            <person name="Richter M."/>
            <person name="Glockner F.O."/>
            <person name="Harder J."/>
        </authorList>
    </citation>
    <scope>NUCLEOTIDE SEQUENCE [LARGE SCALE GENOMIC DNA]</scope>
    <source>
        <strain evidence="1">K833</strain>
    </source>
</reference>
<evidence type="ECO:0000313" key="1">
    <source>
        <dbReference type="EMBL" id="KLU02648.1"/>
    </source>
</evidence>
<name>A0A0J1B7U5_RHOIS</name>